<name>A0ABN6CLG8_9ACTN</name>
<feature type="transmembrane region" description="Helical" evidence="1">
    <location>
        <begin position="96"/>
        <end position="114"/>
    </location>
</feature>
<proteinExistence type="predicted"/>
<evidence type="ECO:0000313" key="3">
    <source>
        <dbReference type="Proteomes" id="UP000676967"/>
    </source>
</evidence>
<keyword evidence="1" id="KW-1133">Transmembrane helix</keyword>
<protein>
    <submittedName>
        <fullName evidence="2">Uncharacterized protein</fullName>
    </submittedName>
</protein>
<feature type="transmembrane region" description="Helical" evidence="1">
    <location>
        <begin position="143"/>
        <end position="161"/>
    </location>
</feature>
<feature type="transmembrane region" description="Helical" evidence="1">
    <location>
        <begin position="168"/>
        <end position="188"/>
    </location>
</feature>
<feature type="transmembrane region" description="Helical" evidence="1">
    <location>
        <begin position="31"/>
        <end position="54"/>
    </location>
</feature>
<dbReference type="EMBL" id="AP023356">
    <property type="protein sequence ID" value="BCJ45805.1"/>
    <property type="molecule type" value="Genomic_DNA"/>
</dbReference>
<sequence length="218" mass="22934">MVSTLFALIAVAELVLLTLLLRLPRGWVPTLLILVLVALIGDNAVIASGRLLGAGPLLHALSIPRFVTHALLVPLLIMVGVGLGRRHRVGWLQRRTAPAAFGALTALMIALGVFQDVAALDLQPKTYADTIRYTNAAAAGPPIPAIVAIGVLIAIGIAVQITTRHPWLLIGSLTMLIAAGVGAAVPWLGNLGELLLALTLWQTAKNPDFVRSTQTIRG</sequence>
<keyword evidence="1" id="KW-0472">Membrane</keyword>
<dbReference type="Proteomes" id="UP000676967">
    <property type="component" value="Chromosome"/>
</dbReference>
<gene>
    <name evidence="2" type="ORF">Aiant_64620</name>
</gene>
<evidence type="ECO:0000313" key="2">
    <source>
        <dbReference type="EMBL" id="BCJ45805.1"/>
    </source>
</evidence>
<dbReference type="RefSeq" id="WP_189333636.1">
    <property type="nucleotide sequence ID" value="NZ_AP023356.1"/>
</dbReference>
<keyword evidence="3" id="KW-1185">Reference proteome</keyword>
<keyword evidence="1" id="KW-0812">Transmembrane</keyword>
<feature type="transmembrane region" description="Helical" evidence="1">
    <location>
        <begin position="6"/>
        <end position="24"/>
    </location>
</feature>
<organism evidence="2 3">
    <name type="scientific">Actinoplanes ianthinogenes</name>
    <dbReference type="NCBI Taxonomy" id="122358"/>
    <lineage>
        <taxon>Bacteria</taxon>
        <taxon>Bacillati</taxon>
        <taxon>Actinomycetota</taxon>
        <taxon>Actinomycetes</taxon>
        <taxon>Micromonosporales</taxon>
        <taxon>Micromonosporaceae</taxon>
        <taxon>Actinoplanes</taxon>
    </lineage>
</organism>
<feature type="transmembrane region" description="Helical" evidence="1">
    <location>
        <begin position="66"/>
        <end position="84"/>
    </location>
</feature>
<reference evidence="2 3" key="1">
    <citation type="submission" date="2020-08" db="EMBL/GenBank/DDBJ databases">
        <title>Whole genome shotgun sequence of Actinoplanes ianthinogenes NBRC 13996.</title>
        <authorList>
            <person name="Komaki H."/>
            <person name="Tamura T."/>
        </authorList>
    </citation>
    <scope>NUCLEOTIDE SEQUENCE [LARGE SCALE GENOMIC DNA]</scope>
    <source>
        <strain evidence="2 3">NBRC 13996</strain>
    </source>
</reference>
<accession>A0ABN6CLG8</accession>
<evidence type="ECO:0000256" key="1">
    <source>
        <dbReference type="SAM" id="Phobius"/>
    </source>
</evidence>